<evidence type="ECO:0000256" key="3">
    <source>
        <dbReference type="ARBA" id="ARBA00022448"/>
    </source>
</evidence>
<feature type="transmembrane region" description="Helical" evidence="8">
    <location>
        <begin position="506"/>
        <end position="527"/>
    </location>
</feature>
<feature type="region of interest" description="Disordered" evidence="7">
    <location>
        <begin position="21"/>
        <end position="46"/>
    </location>
</feature>
<accession>A0A1G4ATC0</accession>
<dbReference type="GO" id="GO:0000329">
    <property type="term" value="C:fungal-type vacuole membrane"/>
    <property type="evidence" value="ECO:0007669"/>
    <property type="project" value="TreeGrafter"/>
</dbReference>
<dbReference type="GO" id="GO:0005886">
    <property type="term" value="C:plasma membrane"/>
    <property type="evidence" value="ECO:0007669"/>
    <property type="project" value="TreeGrafter"/>
</dbReference>
<evidence type="ECO:0000256" key="8">
    <source>
        <dbReference type="SAM" id="Phobius"/>
    </source>
</evidence>
<reference evidence="9 10" key="1">
    <citation type="submission" date="2016-09" db="EMBL/GenBank/DDBJ databases">
        <authorList>
            <person name="Capua I."/>
            <person name="De Benedictis P."/>
            <person name="Joannis T."/>
            <person name="Lombin L.H."/>
            <person name="Cattoli G."/>
        </authorList>
    </citation>
    <scope>NUCLEOTIDE SEQUENCE [LARGE SCALE GENOMIC DNA]</scope>
    <source>
        <strain evidence="9 10">IMI 309357</strain>
    </source>
</reference>
<dbReference type="GO" id="GO:0015205">
    <property type="term" value="F:nucleobase transmembrane transporter activity"/>
    <property type="evidence" value="ECO:0007669"/>
    <property type="project" value="TreeGrafter"/>
</dbReference>
<name>A0A1G4ATC0_9PEZI</name>
<dbReference type="Proteomes" id="UP000176998">
    <property type="component" value="Unassembled WGS sequence"/>
</dbReference>
<comment type="caution">
    <text evidence="9">The sequence shown here is derived from an EMBL/GenBank/DDBJ whole genome shotgun (WGS) entry which is preliminary data.</text>
</comment>
<dbReference type="GO" id="GO:0034257">
    <property type="term" value="F:nicotinamide riboside transmembrane transporter activity"/>
    <property type="evidence" value="ECO:0007669"/>
    <property type="project" value="TreeGrafter"/>
</dbReference>
<evidence type="ECO:0000256" key="2">
    <source>
        <dbReference type="ARBA" id="ARBA00007965"/>
    </source>
</evidence>
<sequence>FGGLPRSLFFRQHTTLALLFPNRRRTTNSRTNTRSSTELDGTDPELTQGRHHISLLRRYSRREDEKDKMERIRELLGKHNKPDRQDYEPLDEEGRELVGPTMEDPEEVPFSWIEYIMFAWLGMAMLWAWNMFLAAAPYFQVRFQSDVWISQNFQSAILTVSTLTNLTAMLILTNIQYTASYPFRINLALILNCVIFSFLTASTSIALNASPGAYLAFILIMVASSSWATGLIQNGAFAFAASFGRPEYMQALMAGQGVAGVLPPIAQVITVLVVPDKDGSGSTDAEGDVKSSSSSAFVYFLAAVVVSVSALLAFIPLVRRHNHIIEARMVNTMAESLTSVEEAERAARKVVSPLRLLRKLHWLAGAIFLCFSVAMFFPVFTGKIVSVRYPGDEKSPTGVLFRPAAFIPLAFFAWNLGDLSGRMATILPFSLRHRPAALFGVSLARIGFLPLYLLCNIGGRGAVIKSDFFYLVVVQFFFGLTNGWLGSSCMMAAGEWVEDGEREATGGFMGLCLVAGLTTGSLLSFTAGGI</sequence>
<feature type="transmembrane region" description="Helical" evidence="8">
    <location>
        <begin position="360"/>
        <end position="380"/>
    </location>
</feature>
<feature type="transmembrane region" description="Helical" evidence="8">
    <location>
        <begin position="438"/>
        <end position="462"/>
    </location>
</feature>
<comment type="subcellular location">
    <subcellularLocation>
        <location evidence="1">Membrane</location>
        <topology evidence="1">Multi-pass membrane protein</topology>
    </subcellularLocation>
</comment>
<gene>
    <name evidence="9" type="ORF">CORC01_12346</name>
</gene>
<dbReference type="PRINTS" id="PR01130">
    <property type="entry name" value="DERENTRNSPRT"/>
</dbReference>
<proteinExistence type="inferred from homology"/>
<dbReference type="PIRSF" id="PIRSF016379">
    <property type="entry name" value="ENT"/>
    <property type="match status" value="1"/>
</dbReference>
<evidence type="ECO:0000313" key="9">
    <source>
        <dbReference type="EMBL" id="OHE92351.1"/>
    </source>
</evidence>
<dbReference type="InterPro" id="IPR036259">
    <property type="entry name" value="MFS_trans_sf"/>
</dbReference>
<feature type="non-terminal residue" evidence="9">
    <location>
        <position position="1"/>
    </location>
</feature>
<evidence type="ECO:0000256" key="1">
    <source>
        <dbReference type="ARBA" id="ARBA00004141"/>
    </source>
</evidence>
<feature type="transmembrane region" description="Helical" evidence="8">
    <location>
        <begin position="296"/>
        <end position="318"/>
    </location>
</feature>
<organism evidence="9 10">
    <name type="scientific">Colletotrichum orchidophilum</name>
    <dbReference type="NCBI Taxonomy" id="1209926"/>
    <lineage>
        <taxon>Eukaryota</taxon>
        <taxon>Fungi</taxon>
        <taxon>Dikarya</taxon>
        <taxon>Ascomycota</taxon>
        <taxon>Pezizomycotina</taxon>
        <taxon>Sordariomycetes</taxon>
        <taxon>Hypocreomycetidae</taxon>
        <taxon>Glomerellales</taxon>
        <taxon>Glomerellaceae</taxon>
        <taxon>Colletotrichum</taxon>
    </lineage>
</organism>
<dbReference type="PANTHER" id="PTHR10332:SF88">
    <property type="entry name" value="EQUILIBRATIVE NUCLEOSIDE TRANSPORTER 1, ISOFORM A"/>
    <property type="match status" value="1"/>
</dbReference>
<dbReference type="PANTHER" id="PTHR10332">
    <property type="entry name" value="EQUILIBRATIVE NUCLEOSIDE TRANSPORTER"/>
    <property type="match status" value="1"/>
</dbReference>
<feature type="transmembrane region" description="Helical" evidence="8">
    <location>
        <begin position="400"/>
        <end position="417"/>
    </location>
</feature>
<feature type="transmembrane region" description="Helical" evidence="8">
    <location>
        <begin position="115"/>
        <end position="136"/>
    </location>
</feature>
<evidence type="ECO:0000313" key="10">
    <source>
        <dbReference type="Proteomes" id="UP000176998"/>
    </source>
</evidence>
<dbReference type="Pfam" id="PF01733">
    <property type="entry name" value="Nucleoside_tran"/>
    <property type="match status" value="1"/>
</dbReference>
<feature type="transmembrane region" description="Helical" evidence="8">
    <location>
        <begin position="187"/>
        <end position="207"/>
    </location>
</feature>
<evidence type="ECO:0000256" key="5">
    <source>
        <dbReference type="ARBA" id="ARBA00022989"/>
    </source>
</evidence>
<dbReference type="RefSeq" id="XP_022469520.1">
    <property type="nucleotide sequence ID" value="XM_022623967.1"/>
</dbReference>
<feature type="transmembrane region" description="Helical" evidence="8">
    <location>
        <begin position="468"/>
        <end position="485"/>
    </location>
</feature>
<dbReference type="STRING" id="1209926.A0A1G4ATC0"/>
<feature type="transmembrane region" description="Helical" evidence="8">
    <location>
        <begin position="156"/>
        <end position="175"/>
    </location>
</feature>
<keyword evidence="6 8" id="KW-0472">Membrane</keyword>
<dbReference type="AlphaFoldDB" id="A0A1G4ATC0"/>
<dbReference type="SUPFAM" id="SSF103473">
    <property type="entry name" value="MFS general substrate transporter"/>
    <property type="match status" value="1"/>
</dbReference>
<dbReference type="GeneID" id="34565477"/>
<keyword evidence="5 8" id="KW-1133">Transmembrane helix</keyword>
<keyword evidence="10" id="KW-1185">Reference proteome</keyword>
<feature type="transmembrane region" description="Helical" evidence="8">
    <location>
        <begin position="213"/>
        <end position="239"/>
    </location>
</feature>
<feature type="transmembrane region" description="Helical" evidence="8">
    <location>
        <begin position="251"/>
        <end position="274"/>
    </location>
</feature>
<dbReference type="OrthoDB" id="46396at2759"/>
<dbReference type="EMBL" id="MJBS01000150">
    <property type="protein sequence ID" value="OHE92351.1"/>
    <property type="molecule type" value="Genomic_DNA"/>
</dbReference>
<protein>
    <submittedName>
        <fullName evidence="9">Nucleoside transporter</fullName>
    </submittedName>
</protein>
<dbReference type="InterPro" id="IPR002259">
    <property type="entry name" value="Eqnu_transpt"/>
</dbReference>
<comment type="similarity">
    <text evidence="2">Belongs to the SLC29A/ENT transporter (TC 2.A.57) family.</text>
</comment>
<keyword evidence="3" id="KW-0813">Transport</keyword>
<evidence type="ECO:0000256" key="6">
    <source>
        <dbReference type="ARBA" id="ARBA00023136"/>
    </source>
</evidence>
<keyword evidence="4 8" id="KW-0812">Transmembrane</keyword>
<evidence type="ECO:0000256" key="4">
    <source>
        <dbReference type="ARBA" id="ARBA00022692"/>
    </source>
</evidence>
<evidence type="ECO:0000256" key="7">
    <source>
        <dbReference type="SAM" id="MobiDB-lite"/>
    </source>
</evidence>